<proteinExistence type="predicted"/>
<evidence type="ECO:0000313" key="3">
    <source>
        <dbReference type="Proteomes" id="UP000664521"/>
    </source>
</evidence>
<evidence type="ECO:0000256" key="1">
    <source>
        <dbReference type="SAM" id="MobiDB-lite"/>
    </source>
</evidence>
<reference evidence="2" key="1">
    <citation type="submission" date="2021-03" db="EMBL/GenBank/DDBJ databases">
        <authorList>
            <person name="Tagirdzhanova G."/>
        </authorList>
    </citation>
    <scope>NUCLEOTIDE SEQUENCE</scope>
</reference>
<feature type="region of interest" description="Disordered" evidence="1">
    <location>
        <begin position="66"/>
        <end position="146"/>
    </location>
</feature>
<comment type="caution">
    <text evidence="2">The sequence shown here is derived from an EMBL/GenBank/DDBJ whole genome shotgun (WGS) entry which is preliminary data.</text>
</comment>
<sequence>MSANEDYKPNGRPQSTIAQNFSLSLNETFAIDDNPKLEGLLQSVQEKKQAVTSQSQELEALDAKLRETEARLNQKKKQSRTSSPTGITGETSSAQRRKPVPSGFGGQEDDRAPARGNSSLAAPPGEAASQGYSRWEGLLPQEGERA</sequence>
<gene>
    <name evidence="2" type="ORF">HETSPECPRED_004995</name>
</gene>
<keyword evidence="3" id="KW-1185">Reference proteome</keyword>
<dbReference type="Proteomes" id="UP000664521">
    <property type="component" value="Unassembled WGS sequence"/>
</dbReference>
<dbReference type="AlphaFoldDB" id="A0A8H3FES6"/>
<dbReference type="EMBL" id="CAJPDS010000030">
    <property type="protein sequence ID" value="CAF9922199.1"/>
    <property type="molecule type" value="Genomic_DNA"/>
</dbReference>
<accession>A0A8H3FES6</accession>
<feature type="compositionally biased region" description="Polar residues" evidence="1">
    <location>
        <begin position="80"/>
        <end position="94"/>
    </location>
</feature>
<evidence type="ECO:0000313" key="2">
    <source>
        <dbReference type="EMBL" id="CAF9922199.1"/>
    </source>
</evidence>
<name>A0A8H3FES6_9LECA</name>
<dbReference type="OrthoDB" id="5408734at2759"/>
<organism evidence="2 3">
    <name type="scientific">Heterodermia speciosa</name>
    <dbReference type="NCBI Taxonomy" id="116794"/>
    <lineage>
        <taxon>Eukaryota</taxon>
        <taxon>Fungi</taxon>
        <taxon>Dikarya</taxon>
        <taxon>Ascomycota</taxon>
        <taxon>Pezizomycotina</taxon>
        <taxon>Lecanoromycetes</taxon>
        <taxon>OSLEUM clade</taxon>
        <taxon>Lecanoromycetidae</taxon>
        <taxon>Caliciales</taxon>
        <taxon>Physciaceae</taxon>
        <taxon>Heterodermia</taxon>
    </lineage>
</organism>
<protein>
    <submittedName>
        <fullName evidence="2">Uncharacterized protein</fullName>
    </submittedName>
</protein>